<dbReference type="PIRSF" id="PIRSF003097">
    <property type="entry name" value="FtsX"/>
    <property type="match status" value="1"/>
</dbReference>
<comment type="similarity">
    <text evidence="2 10">Belongs to the ABC-4 integral membrane protein family. FtsX subfamily.</text>
</comment>
<dbReference type="GO" id="GO:0005886">
    <property type="term" value="C:plasma membrane"/>
    <property type="evidence" value="ECO:0007669"/>
    <property type="project" value="UniProtKB-SubCell"/>
</dbReference>
<dbReference type="InterPro" id="IPR003838">
    <property type="entry name" value="ABC3_permease_C"/>
</dbReference>
<keyword evidence="5 10" id="KW-0132">Cell division</keyword>
<gene>
    <name evidence="14" type="primary">ftsX</name>
    <name evidence="14" type="ORF">KCX82_13660</name>
</gene>
<accession>A0A8J7W402</accession>
<comment type="subcellular location">
    <subcellularLocation>
        <location evidence="1">Cell membrane</location>
        <topology evidence="1">Multi-pass membrane protein</topology>
    </subcellularLocation>
</comment>
<dbReference type="Proteomes" id="UP000675664">
    <property type="component" value="Unassembled WGS sequence"/>
</dbReference>
<evidence type="ECO:0000256" key="11">
    <source>
        <dbReference type="SAM" id="Phobius"/>
    </source>
</evidence>
<dbReference type="NCBIfam" id="NF038347">
    <property type="entry name" value="FtsX_Gpos"/>
    <property type="match status" value="1"/>
</dbReference>
<evidence type="ECO:0000256" key="8">
    <source>
        <dbReference type="ARBA" id="ARBA00023136"/>
    </source>
</evidence>
<dbReference type="PANTHER" id="PTHR47755">
    <property type="entry name" value="CELL DIVISION PROTEIN FTSX"/>
    <property type="match status" value="1"/>
</dbReference>
<comment type="function">
    <text evidence="10">Part of the ABC transporter FtsEX involved in asymmetric cellular division facilitating the initiation of sporulation.</text>
</comment>
<feature type="domain" description="ABC3 transporter permease C-terminal" evidence="12">
    <location>
        <begin position="174"/>
        <end position="294"/>
    </location>
</feature>
<evidence type="ECO:0000256" key="5">
    <source>
        <dbReference type="ARBA" id="ARBA00022618"/>
    </source>
</evidence>
<evidence type="ECO:0000259" key="13">
    <source>
        <dbReference type="Pfam" id="PF18075"/>
    </source>
</evidence>
<feature type="domain" description="FtsX extracellular" evidence="13">
    <location>
        <begin position="61"/>
        <end position="151"/>
    </location>
</feature>
<dbReference type="Pfam" id="PF02687">
    <property type="entry name" value="FtsX"/>
    <property type="match status" value="1"/>
</dbReference>
<evidence type="ECO:0000259" key="12">
    <source>
        <dbReference type="Pfam" id="PF02687"/>
    </source>
</evidence>
<evidence type="ECO:0000313" key="15">
    <source>
        <dbReference type="Proteomes" id="UP000675664"/>
    </source>
</evidence>
<dbReference type="AlphaFoldDB" id="A0A8J7W402"/>
<keyword evidence="7 11" id="KW-1133">Transmembrane helix</keyword>
<keyword evidence="15" id="KW-1185">Reference proteome</keyword>
<dbReference type="InterPro" id="IPR004513">
    <property type="entry name" value="FtsX"/>
</dbReference>
<dbReference type="InterPro" id="IPR058204">
    <property type="entry name" value="FtsX_firmicutes-type"/>
</dbReference>
<proteinExistence type="inferred from homology"/>
<dbReference type="EMBL" id="JAGSND010000009">
    <property type="protein sequence ID" value="MBR0598933.1"/>
    <property type="molecule type" value="Genomic_DNA"/>
</dbReference>
<keyword evidence="9 10" id="KW-0131">Cell cycle</keyword>
<dbReference type="GO" id="GO:0051301">
    <property type="term" value="P:cell division"/>
    <property type="evidence" value="ECO:0007669"/>
    <property type="project" value="UniProtKB-KW"/>
</dbReference>
<keyword evidence="8 10" id="KW-0472">Membrane</keyword>
<evidence type="ECO:0000256" key="9">
    <source>
        <dbReference type="ARBA" id="ARBA00023306"/>
    </source>
</evidence>
<evidence type="ECO:0000256" key="4">
    <source>
        <dbReference type="ARBA" id="ARBA00022475"/>
    </source>
</evidence>
<keyword evidence="4 10" id="KW-1003">Cell membrane</keyword>
<feature type="transmembrane region" description="Helical" evidence="11">
    <location>
        <begin position="170"/>
        <end position="198"/>
    </location>
</feature>
<feature type="transmembrane region" description="Helical" evidence="11">
    <location>
        <begin position="21"/>
        <end position="45"/>
    </location>
</feature>
<evidence type="ECO:0000256" key="2">
    <source>
        <dbReference type="ARBA" id="ARBA00007379"/>
    </source>
</evidence>
<organism evidence="14 15">
    <name type="scientific">Sinanaerobacter chloroacetimidivorans</name>
    <dbReference type="NCBI Taxonomy" id="2818044"/>
    <lineage>
        <taxon>Bacteria</taxon>
        <taxon>Bacillati</taxon>
        <taxon>Bacillota</taxon>
        <taxon>Clostridia</taxon>
        <taxon>Peptostreptococcales</taxon>
        <taxon>Anaerovoracaceae</taxon>
        <taxon>Sinanaerobacter</taxon>
    </lineage>
</organism>
<comment type="caution">
    <text evidence="14">The sequence shown here is derived from an EMBL/GenBank/DDBJ whole genome shotgun (WGS) entry which is preliminary data.</text>
</comment>
<evidence type="ECO:0000256" key="7">
    <source>
        <dbReference type="ARBA" id="ARBA00022989"/>
    </source>
</evidence>
<dbReference type="Pfam" id="PF18075">
    <property type="entry name" value="FtsX_ECD"/>
    <property type="match status" value="1"/>
</dbReference>
<evidence type="ECO:0000256" key="6">
    <source>
        <dbReference type="ARBA" id="ARBA00022692"/>
    </source>
</evidence>
<keyword evidence="6 11" id="KW-0812">Transmembrane</keyword>
<evidence type="ECO:0000256" key="1">
    <source>
        <dbReference type="ARBA" id="ARBA00004651"/>
    </source>
</evidence>
<protein>
    <recommendedName>
        <fullName evidence="3 10">Cell division protein FtsX</fullName>
    </recommendedName>
</protein>
<dbReference type="InterPro" id="IPR040690">
    <property type="entry name" value="FtsX_ECD"/>
</dbReference>
<reference evidence="14" key="2">
    <citation type="submission" date="2021-04" db="EMBL/GenBank/DDBJ databases">
        <authorList>
            <person name="Liu J."/>
        </authorList>
    </citation>
    <scope>NUCLEOTIDE SEQUENCE</scope>
    <source>
        <strain evidence="14">BAD-6</strain>
    </source>
</reference>
<dbReference type="Gene3D" id="3.30.70.3040">
    <property type="match status" value="1"/>
</dbReference>
<name>A0A8J7W402_9FIRM</name>
<dbReference type="PANTHER" id="PTHR47755:SF1">
    <property type="entry name" value="CELL DIVISION PROTEIN FTSX"/>
    <property type="match status" value="1"/>
</dbReference>
<reference evidence="14" key="1">
    <citation type="submission" date="2021-04" db="EMBL/GenBank/DDBJ databases">
        <title>Sinoanaerobacter chloroacetimidivorans sp. nov., an obligate anaerobic bacterium isolated from anaerobic sludge.</title>
        <authorList>
            <person name="Bao Y."/>
        </authorList>
    </citation>
    <scope>NUCLEOTIDE SEQUENCE</scope>
    <source>
        <strain evidence="14">BAD-6</strain>
    </source>
</reference>
<feature type="transmembrane region" description="Helical" evidence="11">
    <location>
        <begin position="219"/>
        <end position="245"/>
    </location>
</feature>
<evidence type="ECO:0000256" key="10">
    <source>
        <dbReference type="PIRNR" id="PIRNR003097"/>
    </source>
</evidence>
<sequence length="297" mass="32940">MLNSIGCAIKQAFKQVFRNRTMTMASMFSITAMLLILGLFFILVVNINMVSETAKKQFDTIQVYLLDETSYEDAVVMMENLNQMSGVGETTYLTDVQAMAEWKAKWGDNAYLLDGLENNPLPNSILIKVTELEAADAVVAKVKTFDGIEDIKYYKSTVDQLMKVTNFVQIGALIVIVFLVIVSVVVVSNTIKLTVLAREREISIMKYVGATNWFIRGPFLIEGILIGILSALVSAGLVSLVYYKITELIGQEVFVMLSTNMVPGLFLVYNLVWIFVALGVSIGACGSIVSMRRFLDT</sequence>
<feature type="transmembrane region" description="Helical" evidence="11">
    <location>
        <begin position="265"/>
        <end position="289"/>
    </location>
</feature>
<dbReference type="RefSeq" id="WP_227019059.1">
    <property type="nucleotide sequence ID" value="NZ_JAGSND010000009.1"/>
</dbReference>
<evidence type="ECO:0000313" key="14">
    <source>
        <dbReference type="EMBL" id="MBR0598933.1"/>
    </source>
</evidence>
<evidence type="ECO:0000256" key="3">
    <source>
        <dbReference type="ARBA" id="ARBA00021907"/>
    </source>
</evidence>